<evidence type="ECO:0000259" key="1">
    <source>
        <dbReference type="Pfam" id="PF12680"/>
    </source>
</evidence>
<dbReference type="RefSeq" id="WP_220104601.1">
    <property type="nucleotide sequence ID" value="NZ_JAHZSS010000016.1"/>
</dbReference>
<dbReference type="SUPFAM" id="SSF54427">
    <property type="entry name" value="NTF2-like"/>
    <property type="match status" value="1"/>
</dbReference>
<comment type="caution">
    <text evidence="2">The sequence shown here is derived from an EMBL/GenBank/DDBJ whole genome shotgun (WGS) entry which is preliminary data.</text>
</comment>
<dbReference type="Proteomes" id="UP001166251">
    <property type="component" value="Unassembled WGS sequence"/>
</dbReference>
<dbReference type="Gene3D" id="3.10.450.50">
    <property type="match status" value="1"/>
</dbReference>
<dbReference type="InterPro" id="IPR032710">
    <property type="entry name" value="NTF2-like_dom_sf"/>
</dbReference>
<reference evidence="2" key="1">
    <citation type="submission" date="2021-07" db="EMBL/GenBank/DDBJ databases">
        <title>Neiella marina sp. nov., isolated from the intestinal content of sea cucumber Apostichopus japonicus.</title>
        <authorList>
            <person name="Bai X."/>
        </authorList>
    </citation>
    <scope>NUCLEOTIDE SEQUENCE</scope>
    <source>
        <strain evidence="2">126</strain>
    </source>
</reference>
<gene>
    <name evidence="2" type="ORF">K0504_12845</name>
</gene>
<protein>
    <submittedName>
        <fullName evidence="2">Nuclear transport factor 2 family protein</fullName>
    </submittedName>
</protein>
<dbReference type="Pfam" id="PF12680">
    <property type="entry name" value="SnoaL_2"/>
    <property type="match status" value="1"/>
</dbReference>
<keyword evidence="3" id="KW-1185">Reference proteome</keyword>
<name>A0ABS7EHV2_9GAMM</name>
<dbReference type="EMBL" id="JAHZSS010000016">
    <property type="protein sequence ID" value="MBW8191927.1"/>
    <property type="molecule type" value="Genomic_DNA"/>
</dbReference>
<sequence>MKWIEQFKAMYQNLNASNLASLDQFYAPQAVFIDPFHQVDGLAAIRSYFSNLYANVDSIGFDYNWQLVEANQAVIGWTMRYRHPRVNRGRTVQLEGVSRIEIAEQLIVRHQDYFDGGAMLYEHLPLLGSAVRYLKHRMVDSEVS</sequence>
<proteinExistence type="predicted"/>
<accession>A0ABS7EHV2</accession>
<evidence type="ECO:0000313" key="2">
    <source>
        <dbReference type="EMBL" id="MBW8191927.1"/>
    </source>
</evidence>
<organism evidence="2 3">
    <name type="scientific">Neiella holothuriorum</name>
    <dbReference type="NCBI Taxonomy" id="2870530"/>
    <lineage>
        <taxon>Bacteria</taxon>
        <taxon>Pseudomonadati</taxon>
        <taxon>Pseudomonadota</taxon>
        <taxon>Gammaproteobacteria</taxon>
        <taxon>Alteromonadales</taxon>
        <taxon>Echinimonadaceae</taxon>
        <taxon>Neiella</taxon>
    </lineage>
</organism>
<evidence type="ECO:0000313" key="3">
    <source>
        <dbReference type="Proteomes" id="UP001166251"/>
    </source>
</evidence>
<dbReference type="InterPro" id="IPR037401">
    <property type="entry name" value="SnoaL-like"/>
</dbReference>
<feature type="domain" description="SnoaL-like" evidence="1">
    <location>
        <begin position="8"/>
        <end position="110"/>
    </location>
</feature>